<dbReference type="GO" id="GO:0051537">
    <property type="term" value="F:2 iron, 2 sulfur cluster binding"/>
    <property type="evidence" value="ECO:0007669"/>
    <property type="project" value="UniProtKB-KW"/>
</dbReference>
<keyword evidence="12" id="KW-1185">Reference proteome</keyword>
<gene>
    <name evidence="11" type="ORF">KFE25_005426</name>
</gene>
<keyword evidence="5" id="KW-0411">Iron-sulfur</keyword>
<evidence type="ECO:0000256" key="4">
    <source>
        <dbReference type="ARBA" id="ARBA00023004"/>
    </source>
</evidence>
<feature type="chain" id="PRO_5035322420" description="PDZ domain-containing protein" evidence="8">
    <location>
        <begin position="19"/>
        <end position="270"/>
    </location>
</feature>
<keyword evidence="8" id="KW-0732">Signal</keyword>
<evidence type="ECO:0000256" key="5">
    <source>
        <dbReference type="ARBA" id="ARBA00023014"/>
    </source>
</evidence>
<evidence type="ECO:0000259" key="9">
    <source>
        <dbReference type="PROSITE" id="PS50106"/>
    </source>
</evidence>
<organism evidence="11 12">
    <name type="scientific">Diacronema lutheri</name>
    <name type="common">Unicellular marine alga</name>
    <name type="synonym">Monochrysis lutheri</name>
    <dbReference type="NCBI Taxonomy" id="2081491"/>
    <lineage>
        <taxon>Eukaryota</taxon>
        <taxon>Haptista</taxon>
        <taxon>Haptophyta</taxon>
        <taxon>Pavlovophyceae</taxon>
        <taxon>Pavlovales</taxon>
        <taxon>Pavlovaceae</taxon>
        <taxon>Diacronema</taxon>
    </lineage>
</organism>
<dbReference type="GO" id="GO:0009055">
    <property type="term" value="F:electron transfer activity"/>
    <property type="evidence" value="ECO:0007669"/>
    <property type="project" value="TreeGrafter"/>
</dbReference>
<evidence type="ECO:0000256" key="3">
    <source>
        <dbReference type="ARBA" id="ARBA00022723"/>
    </source>
</evidence>
<dbReference type="GO" id="GO:0140647">
    <property type="term" value="P:P450-containing electron transport chain"/>
    <property type="evidence" value="ECO:0007669"/>
    <property type="project" value="InterPro"/>
</dbReference>
<dbReference type="CDD" id="cd00207">
    <property type="entry name" value="fer2"/>
    <property type="match status" value="1"/>
</dbReference>
<dbReference type="InterPro" id="IPR001055">
    <property type="entry name" value="Adrenodoxin-like"/>
</dbReference>
<dbReference type="SUPFAM" id="SSF54292">
    <property type="entry name" value="2Fe-2S ferredoxin-like"/>
    <property type="match status" value="1"/>
</dbReference>
<dbReference type="CDD" id="cd00136">
    <property type="entry name" value="PDZ_canonical"/>
    <property type="match status" value="1"/>
</dbReference>
<dbReference type="Gene3D" id="3.10.20.30">
    <property type="match status" value="1"/>
</dbReference>
<evidence type="ECO:0000313" key="11">
    <source>
        <dbReference type="EMBL" id="KAG8465856.1"/>
    </source>
</evidence>
<comment type="similarity">
    <text evidence="1">Belongs to the adrenodoxin/putidaredoxin family.</text>
</comment>
<feature type="compositionally biased region" description="Pro residues" evidence="7">
    <location>
        <begin position="142"/>
        <end position="168"/>
    </location>
</feature>
<dbReference type="InterPro" id="IPR001041">
    <property type="entry name" value="2Fe-2S_ferredoxin-type"/>
</dbReference>
<feature type="domain" description="2Fe-2S ferredoxin-type" evidence="10">
    <location>
        <begin position="172"/>
        <end position="270"/>
    </location>
</feature>
<dbReference type="Proteomes" id="UP000751190">
    <property type="component" value="Unassembled WGS sequence"/>
</dbReference>
<protein>
    <recommendedName>
        <fullName evidence="13">PDZ domain-containing protein</fullName>
    </recommendedName>
</protein>
<comment type="cofactor">
    <cofactor evidence="6">
        <name>[2Fe-2S] cluster</name>
        <dbReference type="ChEBI" id="CHEBI:190135"/>
    </cofactor>
</comment>
<evidence type="ECO:0000256" key="8">
    <source>
        <dbReference type="SAM" id="SignalP"/>
    </source>
</evidence>
<dbReference type="Gene3D" id="2.30.42.10">
    <property type="match status" value="1"/>
</dbReference>
<dbReference type="SUPFAM" id="SSF50156">
    <property type="entry name" value="PDZ domain-like"/>
    <property type="match status" value="1"/>
</dbReference>
<dbReference type="OMA" id="REHACES"/>
<keyword evidence="4" id="KW-0408">Iron</keyword>
<evidence type="ECO:0000259" key="10">
    <source>
        <dbReference type="PROSITE" id="PS51085"/>
    </source>
</evidence>
<name>A0A8J5XJU3_DIALT</name>
<dbReference type="InterPro" id="IPR036010">
    <property type="entry name" value="2Fe-2S_ferredoxin-like_sf"/>
</dbReference>
<comment type="caution">
    <text evidence="11">The sequence shown here is derived from an EMBL/GenBank/DDBJ whole genome shotgun (WGS) entry which is preliminary data.</text>
</comment>
<dbReference type="InterPro" id="IPR036034">
    <property type="entry name" value="PDZ_sf"/>
</dbReference>
<dbReference type="OrthoDB" id="4894at2759"/>
<feature type="region of interest" description="Disordered" evidence="7">
    <location>
        <begin position="138"/>
        <end position="188"/>
    </location>
</feature>
<proteinExistence type="inferred from homology"/>
<dbReference type="AlphaFoldDB" id="A0A8J5XJU3"/>
<dbReference type="GO" id="GO:0046872">
    <property type="term" value="F:metal ion binding"/>
    <property type="evidence" value="ECO:0007669"/>
    <property type="project" value="UniProtKB-KW"/>
</dbReference>
<evidence type="ECO:0008006" key="13">
    <source>
        <dbReference type="Google" id="ProtNLM"/>
    </source>
</evidence>
<dbReference type="InterPro" id="IPR001478">
    <property type="entry name" value="PDZ"/>
</dbReference>
<evidence type="ECO:0000256" key="1">
    <source>
        <dbReference type="ARBA" id="ARBA00010914"/>
    </source>
</evidence>
<keyword evidence="2" id="KW-0001">2Fe-2S</keyword>
<reference evidence="11" key="1">
    <citation type="submission" date="2021-05" db="EMBL/GenBank/DDBJ databases">
        <title>The genome of the haptophyte Pavlova lutheri (Diacronema luteri, Pavlovales) - a model for lipid biosynthesis in eukaryotic algae.</title>
        <authorList>
            <person name="Hulatt C.J."/>
            <person name="Posewitz M.C."/>
        </authorList>
    </citation>
    <scope>NUCLEOTIDE SEQUENCE</scope>
    <source>
        <strain evidence="11">NIVA-4/92</strain>
    </source>
</reference>
<dbReference type="Pfam" id="PF00595">
    <property type="entry name" value="PDZ"/>
    <property type="match status" value="1"/>
</dbReference>
<dbReference type="PROSITE" id="PS51257">
    <property type="entry name" value="PROKAR_LIPOPROTEIN"/>
    <property type="match status" value="1"/>
</dbReference>
<evidence type="ECO:0000313" key="12">
    <source>
        <dbReference type="Proteomes" id="UP000751190"/>
    </source>
</evidence>
<dbReference type="Pfam" id="PF00111">
    <property type="entry name" value="Fer2"/>
    <property type="match status" value="1"/>
</dbReference>
<evidence type="ECO:0000256" key="7">
    <source>
        <dbReference type="SAM" id="MobiDB-lite"/>
    </source>
</evidence>
<dbReference type="PANTHER" id="PTHR23426:SF65">
    <property type="entry name" value="FERREDOXIN-2, MITOCHONDRIAL"/>
    <property type="match status" value="1"/>
</dbReference>
<dbReference type="PANTHER" id="PTHR23426">
    <property type="entry name" value="FERREDOXIN/ADRENODOXIN"/>
    <property type="match status" value="1"/>
</dbReference>
<sequence>MPMRALIIALAGLCACNGFHTSAVVRWTSAHGRVSRVRVAASAADAAGTVAIALPKPLGLVLEEVADTAGAPFVLVAEVVDGGSAASSGAIRTGMRLLSVNDVATLELEPAMSLIVAAEGDVRLVLTSDAPAARQTAAVAPPLTPPPPPPPPRAAPAPPPPAPAPPRGPATVSVTVQQSGKPDTRLPMPQGAILRTELLKAKVDVYTMVGKMTNCGGAGQCGTCVVDISGGGCSPRTAVEEAKLKGKPASYRLACQTVLTGDTTVATKPK</sequence>
<accession>A0A8J5XJU3</accession>
<dbReference type="EMBL" id="JAGTXO010000009">
    <property type="protein sequence ID" value="KAG8465856.1"/>
    <property type="molecule type" value="Genomic_DNA"/>
</dbReference>
<keyword evidence="3" id="KW-0479">Metal-binding</keyword>
<dbReference type="PROSITE" id="PS50106">
    <property type="entry name" value="PDZ"/>
    <property type="match status" value="1"/>
</dbReference>
<dbReference type="InterPro" id="IPR012675">
    <property type="entry name" value="Beta-grasp_dom_sf"/>
</dbReference>
<feature type="signal peptide" evidence="8">
    <location>
        <begin position="1"/>
        <end position="18"/>
    </location>
</feature>
<evidence type="ECO:0000256" key="6">
    <source>
        <dbReference type="ARBA" id="ARBA00034078"/>
    </source>
</evidence>
<evidence type="ECO:0000256" key="2">
    <source>
        <dbReference type="ARBA" id="ARBA00022714"/>
    </source>
</evidence>
<dbReference type="SMART" id="SM00228">
    <property type="entry name" value="PDZ"/>
    <property type="match status" value="1"/>
</dbReference>
<feature type="domain" description="PDZ" evidence="9">
    <location>
        <begin position="36"/>
        <end position="130"/>
    </location>
</feature>
<dbReference type="PROSITE" id="PS51085">
    <property type="entry name" value="2FE2S_FER_2"/>
    <property type="match status" value="1"/>
</dbReference>
<feature type="compositionally biased region" description="Polar residues" evidence="7">
    <location>
        <begin position="172"/>
        <end position="181"/>
    </location>
</feature>